<evidence type="ECO:0000313" key="1">
    <source>
        <dbReference type="EMBL" id="MET1255718.1"/>
    </source>
</evidence>
<dbReference type="Proteomes" id="UP001548189">
    <property type="component" value="Unassembled WGS sequence"/>
</dbReference>
<dbReference type="EMBL" id="JBEVCJ010000012">
    <property type="protein sequence ID" value="MET1255718.1"/>
    <property type="molecule type" value="Genomic_DNA"/>
</dbReference>
<name>A0ABV2BUV2_9GAMM</name>
<accession>A0ABV2BUV2</accession>
<dbReference type="PANTHER" id="PTHR30086">
    <property type="entry name" value="ARGININE EXPORTER PROTEIN ARGO"/>
    <property type="match status" value="1"/>
</dbReference>
<sequence>MISEQIISLITFASIASVTPGPNNIMLMSSGMLFGLRKTLPHILGVVLGFSSMLTAAVFGIAQLLFVVPGLIWGIKLLGVCWLIWLSLQYFKAAMASTDDNNTESKKMRSRPFLFIEAFAFQWANPKGILAAISCAGAFVSVSNQASERALIIVSVFLIVGIMTCFLWTMVGNVLMQFMAKGPYVKLLNICMGILILLTAAGVVLLV</sequence>
<reference evidence="1 2" key="1">
    <citation type="submission" date="2024-06" db="EMBL/GenBank/DDBJ databases">
        <authorList>
            <person name="Li F."/>
        </authorList>
    </citation>
    <scope>NUCLEOTIDE SEQUENCE [LARGE SCALE GENOMIC DNA]</scope>
    <source>
        <strain evidence="1 2">GXAS 311</strain>
    </source>
</reference>
<gene>
    <name evidence="1" type="ORF">ABVT43_11325</name>
</gene>
<comment type="caution">
    <text evidence="1">The sequence shown here is derived from an EMBL/GenBank/DDBJ whole genome shotgun (WGS) entry which is preliminary data.</text>
</comment>
<dbReference type="Pfam" id="PF01810">
    <property type="entry name" value="LysE"/>
    <property type="match status" value="1"/>
</dbReference>
<protein>
    <submittedName>
        <fullName evidence="1">LysE family translocator</fullName>
    </submittedName>
</protein>
<keyword evidence="2" id="KW-1185">Reference proteome</keyword>
<dbReference type="InterPro" id="IPR001123">
    <property type="entry name" value="LeuE-type"/>
</dbReference>
<organism evidence="1 2">
    <name type="scientific">Aliikangiella maris</name>
    <dbReference type="NCBI Taxonomy" id="3162458"/>
    <lineage>
        <taxon>Bacteria</taxon>
        <taxon>Pseudomonadati</taxon>
        <taxon>Pseudomonadota</taxon>
        <taxon>Gammaproteobacteria</taxon>
        <taxon>Oceanospirillales</taxon>
        <taxon>Pleioneaceae</taxon>
        <taxon>Aliikangiella</taxon>
    </lineage>
</organism>
<evidence type="ECO:0000313" key="2">
    <source>
        <dbReference type="Proteomes" id="UP001548189"/>
    </source>
</evidence>
<dbReference type="PANTHER" id="PTHR30086:SF20">
    <property type="entry name" value="ARGININE EXPORTER PROTEIN ARGO-RELATED"/>
    <property type="match status" value="1"/>
</dbReference>
<proteinExistence type="predicted"/>